<dbReference type="PROSITE" id="PS50208">
    <property type="entry name" value="CASPASE_P20"/>
    <property type="match status" value="1"/>
</dbReference>
<dbReference type="PANTHER" id="PTHR22576:SF37">
    <property type="entry name" value="MUCOSA-ASSOCIATED LYMPHOID TISSUE LYMPHOMA TRANSLOCATION PROTEIN 1"/>
    <property type="match status" value="1"/>
</dbReference>
<evidence type="ECO:0000256" key="2">
    <source>
        <dbReference type="SAM" id="SignalP"/>
    </source>
</evidence>
<protein>
    <submittedName>
        <fullName evidence="4">Caspase</fullName>
    </submittedName>
</protein>
<proteinExistence type="predicted"/>
<feature type="signal peptide" evidence="2">
    <location>
        <begin position="1"/>
        <end position="24"/>
    </location>
</feature>
<reference evidence="4 5" key="1">
    <citation type="submission" date="2015-11" db="EMBL/GenBank/DDBJ databases">
        <title>Draft Genome Sequence of the Strain BR 10303 (Bradyrhizobium sp.) isolated from nodules of Centrolobium paraense.</title>
        <authorList>
            <person name="Zelli J.E."/>
            <person name="Simoes-Araujo J.L."/>
            <person name="Barauna A.C."/>
            <person name="Silva K."/>
        </authorList>
    </citation>
    <scope>NUCLEOTIDE SEQUENCE [LARGE SCALE GENOMIC DNA]</scope>
    <source>
        <strain evidence="4 5">BR 10303</strain>
    </source>
</reference>
<evidence type="ECO:0000256" key="1">
    <source>
        <dbReference type="SAM" id="MobiDB-lite"/>
    </source>
</evidence>
<dbReference type="PANTHER" id="PTHR22576">
    <property type="entry name" value="MUCOSA ASSOCIATED LYMPHOID TISSUE LYMPHOMA TRANSLOCATION PROTEIN 1/PARACASPASE"/>
    <property type="match status" value="1"/>
</dbReference>
<dbReference type="RefSeq" id="WP_066500127.1">
    <property type="nucleotide sequence ID" value="NZ_LNCU01000014.1"/>
</dbReference>
<name>A0A109K4K9_9BRAD</name>
<dbReference type="AlphaFoldDB" id="A0A109K4K9"/>
<organism evidence="4 5">
    <name type="scientific">Bradyrhizobium macuxiense</name>
    <dbReference type="NCBI Taxonomy" id="1755647"/>
    <lineage>
        <taxon>Bacteria</taxon>
        <taxon>Pseudomonadati</taxon>
        <taxon>Pseudomonadota</taxon>
        <taxon>Alphaproteobacteria</taxon>
        <taxon>Hyphomicrobiales</taxon>
        <taxon>Nitrobacteraceae</taxon>
        <taxon>Bradyrhizobium</taxon>
    </lineage>
</organism>
<dbReference type="OrthoDB" id="9816009at2"/>
<dbReference type="InterPro" id="IPR011600">
    <property type="entry name" value="Pept_C14_caspase"/>
</dbReference>
<accession>A0A109K4K9</accession>
<keyword evidence="2" id="KW-0732">Signal</keyword>
<comment type="caution">
    <text evidence="4">The sequence shown here is derived from an EMBL/GenBank/DDBJ whole genome shotgun (WGS) entry which is preliminary data.</text>
</comment>
<dbReference type="InterPro" id="IPR029030">
    <property type="entry name" value="Caspase-like_dom_sf"/>
</dbReference>
<evidence type="ECO:0000313" key="4">
    <source>
        <dbReference type="EMBL" id="KWV60648.1"/>
    </source>
</evidence>
<dbReference type="EMBL" id="LNCU01000014">
    <property type="protein sequence ID" value="KWV60648.1"/>
    <property type="molecule type" value="Genomic_DNA"/>
</dbReference>
<dbReference type="Proteomes" id="UP000057737">
    <property type="component" value="Unassembled WGS sequence"/>
</dbReference>
<feature type="region of interest" description="Disordered" evidence="1">
    <location>
        <begin position="258"/>
        <end position="282"/>
    </location>
</feature>
<evidence type="ECO:0000259" key="3">
    <source>
        <dbReference type="PROSITE" id="PS50208"/>
    </source>
</evidence>
<feature type="compositionally biased region" description="Basic and acidic residues" evidence="1">
    <location>
        <begin position="407"/>
        <end position="423"/>
    </location>
</feature>
<gene>
    <name evidence="4" type="ORF">AS156_28515</name>
</gene>
<dbReference type="Pfam" id="PF00656">
    <property type="entry name" value="Peptidase_C14"/>
    <property type="match status" value="1"/>
</dbReference>
<dbReference type="SUPFAM" id="SSF52129">
    <property type="entry name" value="Caspase-like"/>
    <property type="match status" value="1"/>
</dbReference>
<evidence type="ECO:0000313" key="5">
    <source>
        <dbReference type="Proteomes" id="UP000057737"/>
    </source>
</evidence>
<feature type="region of interest" description="Disordered" evidence="1">
    <location>
        <begin position="402"/>
        <end position="433"/>
    </location>
</feature>
<keyword evidence="5" id="KW-1185">Reference proteome</keyword>
<sequence length="480" mass="51095">MLRRSLLSLIIPVSILFGSTASSAENRLALVIGQSAYKSVPALPNPANDAKAVSQMLTDAGFTVTSASDLSQDEMRTRISDFAGEVAAKGADTVALVFYAGHGLQIDGENYLIPVDIDPKREADIPIQAVRLNDILNTLTSVPSRMRILLLDACRNNPFPELSKTAGHGLAIVDAKVGAPGTFVSFSTSPGAEAEDGSGANSPYAAALLAIAKEPGLPIEDTFKRVRLAVNKVTDGRQTPWDSSSLTEDFRFTAVEATPSAATSSPPTTPSPAAIPAPAAPKRTVEDWKRELRGKPVEAANELIVIDGTDEAYEAFVALYSGTPRGLQAREWLDRHRRMVAWNNAVLANTAAAYRAFLVLYPDSDLTATARKLIERLRYRPDAMAAATNVALAAPTCPCNGTSPQLKKADSATKKRVDRDPPPRSRKKRYVDDGEVVVVRPPPPAVVYAPVGPPVGVGIGYGHFGGGYGRYGGGFRGGRY</sequence>
<dbReference type="Gene3D" id="3.40.50.1460">
    <property type="match status" value="1"/>
</dbReference>
<dbReference type="InterPro" id="IPR052039">
    <property type="entry name" value="Caspase-related_regulators"/>
</dbReference>
<dbReference type="InterPro" id="IPR001309">
    <property type="entry name" value="Pept_C14_p20"/>
</dbReference>
<feature type="chain" id="PRO_5007137478" evidence="2">
    <location>
        <begin position="25"/>
        <end position="480"/>
    </location>
</feature>
<feature type="compositionally biased region" description="Pro residues" evidence="1">
    <location>
        <begin position="267"/>
        <end position="279"/>
    </location>
</feature>
<feature type="domain" description="Caspase family p20" evidence="3">
    <location>
        <begin position="25"/>
        <end position="158"/>
    </location>
</feature>
<dbReference type="GO" id="GO:0004197">
    <property type="term" value="F:cysteine-type endopeptidase activity"/>
    <property type="evidence" value="ECO:0007669"/>
    <property type="project" value="InterPro"/>
</dbReference>
<dbReference type="GO" id="GO:0006508">
    <property type="term" value="P:proteolysis"/>
    <property type="evidence" value="ECO:0007669"/>
    <property type="project" value="InterPro"/>
</dbReference>